<dbReference type="Pfam" id="PF00307">
    <property type="entry name" value="CH"/>
    <property type="match status" value="1"/>
</dbReference>
<dbReference type="GO" id="GO:0022008">
    <property type="term" value="P:neurogenesis"/>
    <property type="evidence" value="ECO:0007669"/>
    <property type="project" value="InterPro"/>
</dbReference>
<feature type="region of interest" description="Disordered" evidence="2">
    <location>
        <begin position="1081"/>
        <end position="1104"/>
    </location>
</feature>
<feature type="compositionally biased region" description="Basic and acidic residues" evidence="2">
    <location>
        <begin position="196"/>
        <end position="207"/>
    </location>
</feature>
<feature type="compositionally biased region" description="Polar residues" evidence="2">
    <location>
        <begin position="282"/>
        <end position="297"/>
    </location>
</feature>
<dbReference type="InterPro" id="IPR001715">
    <property type="entry name" value="CH_dom"/>
</dbReference>
<protein>
    <recommendedName>
        <fullName evidence="3">Calponin-homology (CH) domain-containing protein</fullName>
    </recommendedName>
</protein>
<feature type="compositionally biased region" description="Polar residues" evidence="2">
    <location>
        <begin position="1572"/>
        <end position="1590"/>
    </location>
</feature>
<comment type="caution">
    <text evidence="4">The sequence shown here is derived from an EMBL/GenBank/DDBJ whole genome shotgun (WGS) entry which is preliminary data.</text>
</comment>
<feature type="domain" description="Calponin-homology (CH)" evidence="3">
    <location>
        <begin position="40"/>
        <end position="146"/>
    </location>
</feature>
<dbReference type="SUPFAM" id="SSF52540">
    <property type="entry name" value="P-loop containing nucleoside triphosphate hydrolases"/>
    <property type="match status" value="1"/>
</dbReference>
<evidence type="ECO:0000313" key="5">
    <source>
        <dbReference type="Proteomes" id="UP000822476"/>
    </source>
</evidence>
<accession>A0A8S9Z142</accession>
<feature type="compositionally biased region" description="Basic and acidic residues" evidence="2">
    <location>
        <begin position="447"/>
        <end position="458"/>
    </location>
</feature>
<feature type="compositionally biased region" description="Low complexity" evidence="2">
    <location>
        <begin position="1644"/>
        <end position="1661"/>
    </location>
</feature>
<evidence type="ECO:0000256" key="1">
    <source>
        <dbReference type="ARBA" id="ARBA00023054"/>
    </source>
</evidence>
<dbReference type="InterPro" id="IPR036872">
    <property type="entry name" value="CH_dom_sf"/>
</dbReference>
<feature type="region of interest" description="Disordered" evidence="2">
    <location>
        <begin position="277"/>
        <end position="311"/>
    </location>
</feature>
<feature type="compositionally biased region" description="Polar residues" evidence="2">
    <location>
        <begin position="427"/>
        <end position="436"/>
    </location>
</feature>
<feature type="region of interest" description="Disordered" evidence="2">
    <location>
        <begin position="839"/>
        <end position="864"/>
    </location>
</feature>
<dbReference type="EMBL" id="JTDE01001385">
    <property type="protein sequence ID" value="KAF7259073.1"/>
    <property type="molecule type" value="Genomic_DNA"/>
</dbReference>
<dbReference type="InterPro" id="IPR057568">
    <property type="entry name" value="CortBP2_NAV1-like_AAA_lid"/>
</dbReference>
<dbReference type="PROSITE" id="PS50021">
    <property type="entry name" value="CH"/>
    <property type="match status" value="1"/>
</dbReference>
<reference evidence="4" key="1">
    <citation type="submission" date="2019-07" db="EMBL/GenBank/DDBJ databases">
        <title>Annotation for the trematode Paragonimus miyazaki's.</title>
        <authorList>
            <person name="Choi Y.-J."/>
        </authorList>
    </citation>
    <scope>NUCLEOTIDE SEQUENCE</scope>
    <source>
        <strain evidence="4">Japan</strain>
    </source>
</reference>
<feature type="compositionally biased region" description="Low complexity" evidence="2">
    <location>
        <begin position="845"/>
        <end position="859"/>
    </location>
</feature>
<feature type="region of interest" description="Disordered" evidence="2">
    <location>
        <begin position="1043"/>
        <end position="1067"/>
    </location>
</feature>
<dbReference type="Pfam" id="PF25408">
    <property type="entry name" value="AAA_lid_NAV1"/>
    <property type="match status" value="1"/>
</dbReference>
<dbReference type="PANTHER" id="PTHR12784:SF28">
    <property type="entry name" value="PROTEIN SICKIE"/>
    <property type="match status" value="1"/>
</dbReference>
<dbReference type="PANTHER" id="PTHR12784">
    <property type="entry name" value="STEERIN"/>
    <property type="match status" value="1"/>
</dbReference>
<feature type="compositionally biased region" description="Polar residues" evidence="2">
    <location>
        <begin position="1598"/>
        <end position="1607"/>
    </location>
</feature>
<organism evidence="4 5">
    <name type="scientific">Paragonimus skrjabini miyazakii</name>
    <dbReference type="NCBI Taxonomy" id="59628"/>
    <lineage>
        <taxon>Eukaryota</taxon>
        <taxon>Metazoa</taxon>
        <taxon>Spiralia</taxon>
        <taxon>Lophotrochozoa</taxon>
        <taxon>Platyhelminthes</taxon>
        <taxon>Trematoda</taxon>
        <taxon>Digenea</taxon>
        <taxon>Plagiorchiida</taxon>
        <taxon>Troglotremata</taxon>
        <taxon>Troglotrematidae</taxon>
        <taxon>Paragonimus</taxon>
    </lineage>
</organism>
<evidence type="ECO:0000259" key="3">
    <source>
        <dbReference type="PROSITE" id="PS50021"/>
    </source>
</evidence>
<name>A0A8S9Z142_9TREM</name>
<feature type="region of interest" description="Disordered" evidence="2">
    <location>
        <begin position="1572"/>
        <end position="1671"/>
    </location>
</feature>
<dbReference type="SUPFAM" id="SSF47576">
    <property type="entry name" value="Calponin-homology domain, CH-domain"/>
    <property type="match status" value="1"/>
</dbReference>
<dbReference type="Gene3D" id="3.40.50.300">
    <property type="entry name" value="P-loop containing nucleotide triphosphate hydrolases"/>
    <property type="match status" value="1"/>
</dbReference>
<evidence type="ECO:0000256" key="2">
    <source>
        <dbReference type="SAM" id="MobiDB-lite"/>
    </source>
</evidence>
<feature type="region of interest" description="Disordered" evidence="2">
    <location>
        <begin position="427"/>
        <end position="458"/>
    </location>
</feature>
<gene>
    <name evidence="4" type="ORF">EG68_03663</name>
</gene>
<feature type="region of interest" description="Disordered" evidence="2">
    <location>
        <begin position="180"/>
        <end position="224"/>
    </location>
</feature>
<dbReference type="Gene3D" id="1.10.418.10">
    <property type="entry name" value="Calponin-like domain"/>
    <property type="match status" value="1"/>
</dbReference>
<dbReference type="OrthoDB" id="2161974at2759"/>
<evidence type="ECO:0000313" key="4">
    <source>
        <dbReference type="EMBL" id="KAF7259073.1"/>
    </source>
</evidence>
<keyword evidence="1" id="KW-0175">Coiled coil</keyword>
<dbReference type="InterPro" id="IPR039041">
    <property type="entry name" value="Nav/unc-53"/>
</dbReference>
<feature type="region of interest" description="Disordered" evidence="2">
    <location>
        <begin position="897"/>
        <end position="917"/>
    </location>
</feature>
<dbReference type="Proteomes" id="UP000822476">
    <property type="component" value="Unassembled WGS sequence"/>
</dbReference>
<proteinExistence type="predicted"/>
<keyword evidence="5" id="KW-1185">Reference proteome</keyword>
<dbReference type="InterPro" id="IPR027417">
    <property type="entry name" value="P-loop_NTPase"/>
</dbReference>
<sequence>MSNLKLSCESGPKSLSINPLKARILISRKDLQNQSDRKPETKYKLYADWIQRVVRKPTDGNLTAGLKQTFCDGVVLADLISNLTKTTIPNIDRQPNKPESKEANIQHCLAHLQRLGLCQSVNTKDLISGKSKALTEVLDGLFKLQIYTKFDCNMFKETKRTSSVQPSRISAVLSRKLMSSKAGSTSPVRMQTGKILAEKSQRMDHPTETSTRSSEQKAFESQQATSRSVVPQLCYSATASGLPRPSWTSNFNPQGNNSVLGAPPLCRRASSLSYRSSCASPHSGNASSGCSTPTGAESDSPRFPIINSPHTSQAVRPIGTWRNLRSVTPLTITKQYSKIDSISQPGIHTNSAHNDENCHILQQPGGSNWPVLVPEANLKQCQLPSTMQPRNIASFSQQTAINSQQSCNGAGSVKYIEPMQTGVRATFSGNAHNQTPKVKPASRRKFKSTEKGEVDQEPTKKLVAKTKTVEVSLDAAVPLPMSTLSRPLYSKRNVKDGKTSSGLVDKYSSQMIHSSFPHSSNPYNIPISSGSVKSRPSVQDMRRPLVISGRASEPRSFPQRTDIATSLAGTHSVAVVQMSSNHAPTYVSASPEVPISMYVGGTASKLACQMPNAQKNHAILLSDGNTNVVESATHFSYYPMGSMNLQMPQHNIEVSNYADSPSRHITTSAQVSAAQTSPHTFRLPHKGSSLDEISAMAHNPALTASCKLTGSKQHSFLPTSNSATSNLSAADEKQFCDSGISSSSYSKDSACTSPSDQPKQNDHLVVSTVSQRTSNVPSSSQRCCSRAIPNVQYDVPDSPLQSGYKMISKYSENTVRAKSTEPFILLSDRLQVIDNDSKIQQPSALSQSPTSTTSNLSNSVDPKMLSRQKARELYSLVKTRDEIRLANQEVNRSQPILSKASSVPLEPRPAQSQNWSTRPQTLIKTYPTNPITSCVSPCGSNSQVEEAKYAANPDASDCLMSSHGNCYQRKETRSLNDDITYTNITYPHPKALCDPGRSRLASAGQFYEPSKERCGAPSATSKNFNDHGEMATQSRRVCATSACGQRDVNGKPPTSQGGKQKGEVTPRFRRDLEESIDQFLSETKVADQNFPDPSASHKDRARHGSSLFSKSITPASSASFQPDHFDHLTGNPLDPDHFLSSLSKLTLDSNNKNNFWDENYYLSDVESEYAALELLLPFRNSTEQSAYAGDGDDGFLPTRKDAEKSKELGYFSDTETLFQVQKVPRPSTAMGSFADRYHHMNDLFAPSGNCGKLPVASVAPMMATSRQLQIPDTSILSSAVCTSNEVCFQESGGQTIQSAIKTDTTAWDSHILLDPDASYGLEVLKWPRLKSAQSVAHSLSADQSMGLSGGSILTVGSSEVLLNKPNVLENVKLPYPKVPLINTQSSGICSPIQSVRPSVSNYAIHEKSAGLLESVGVTDQSLMNSTPWTGEGDLTTSDTSARIQLNHIERLKKELKQSTIQICALRAQLTDKAQKETTTEKNIQMMTSKIHQLTRMNELKDTEIYELHNTVNQLRADMHRLQLIQEAGSSHTKPTLPLLQQQLLRPPRSPSYRGVLENANPQELMDTMSLNSLTSGASTGSQDTGCTMTTRAGPERSPTPSRAQQADNEPGSGKRSRWVRPSLGKAFKKRSRSSMDSGDRDGDSLGAARSVSTSSGSTATVLTNPGGPWTSLTQSNEKFTKSSHSLEIASPQLETNDDVRDLLMKMRWEMHCLEADNHRLRRLVFNSPHLAEPQDVIDRVPQNSVDLSNLCSRYCDNAVYIVPVFVDTDFCLTGGVGIGNSVEQMASVEGLRLGNKQFISSNPGKLVRIGRVGIKPNSSWCDLDCDMANVLEDYIRFIDPDKRLGLEPVKMTAYQLRCYTSGGSNSPDLTRSVLRFRSETSRTDMVFKPPNKELEKTLPKAWVEHEENDVVIGNIELLTILCLSPVQHMKLDATGYHESDLELLAFETLLPVDELRAYQSVVHTHRFSVLCGPTGTGKSKIIRKMAASIWRNSGTDNEKISKFSIKPNGSSTVEDILYFVEDSLDVNSQKNIIVLENLHNIHGAVEQLVEALFRKYSEARLIILATSDFRNKEMDSLQVKGMIRVLEHLSDIDDTTEFLACYLRRKLVQTRLAELNNTEVQVQLGGLVHDQQILTQLISWIPKVWKYLNRLFLPSLQTQCPTVISLRVFLSCPIDVRASRKWFTDLWNNLFIPFLFRARSTEQMLQSQSMALSASLDWIMATWPWPRATTDLMLQTPYMSHSSTNPLHSPTVEGSPSSPSDCCLNTFGVPKSNSTIQKQRGLENRSSLDSGIVPDGYSTTNVSVGASNLHCETQPFTGLDLSERLTVNHLLTEVRNSEATSQEAIGYMMTNLTSHV</sequence>